<dbReference type="RefSeq" id="WP_377044430.1">
    <property type="nucleotide sequence ID" value="NZ_JBHLUN010000007.1"/>
</dbReference>
<dbReference type="Gene3D" id="3.40.50.12080">
    <property type="match status" value="1"/>
</dbReference>
<organism evidence="2 3">
    <name type="scientific">Roseomonas elaeocarpi</name>
    <dbReference type="NCBI Taxonomy" id="907779"/>
    <lineage>
        <taxon>Bacteria</taxon>
        <taxon>Pseudomonadati</taxon>
        <taxon>Pseudomonadota</taxon>
        <taxon>Alphaproteobacteria</taxon>
        <taxon>Acetobacterales</taxon>
        <taxon>Roseomonadaceae</taxon>
        <taxon>Roseomonas</taxon>
    </lineage>
</organism>
<dbReference type="Proteomes" id="UP001589865">
    <property type="component" value="Unassembled WGS sequence"/>
</dbReference>
<evidence type="ECO:0000313" key="3">
    <source>
        <dbReference type="Proteomes" id="UP001589865"/>
    </source>
</evidence>
<feature type="domain" description="Polysaccharide biosynthesis enzyme WcbI" evidence="1">
    <location>
        <begin position="22"/>
        <end position="235"/>
    </location>
</feature>
<accession>A0ABV6JSH2</accession>
<comment type="caution">
    <text evidence="2">The sequence shown here is derived from an EMBL/GenBank/DDBJ whole genome shotgun (WGS) entry which is preliminary data.</text>
</comment>
<dbReference type="EMBL" id="JBHLUN010000007">
    <property type="protein sequence ID" value="MFC0408671.1"/>
    <property type="molecule type" value="Genomic_DNA"/>
</dbReference>
<proteinExistence type="predicted"/>
<gene>
    <name evidence="2" type="ORF">ACFFGY_10450</name>
</gene>
<evidence type="ECO:0000313" key="2">
    <source>
        <dbReference type="EMBL" id="MFC0408671.1"/>
    </source>
</evidence>
<protein>
    <submittedName>
        <fullName evidence="2">WcbI family polysaccharide biosynthesis putative acetyltransferase</fullName>
    </submittedName>
</protein>
<evidence type="ECO:0000259" key="1">
    <source>
        <dbReference type="Pfam" id="PF18588"/>
    </source>
</evidence>
<sequence length="311" mass="33678">MSAGTVRPGLQRRGAAGAAPRLLVFGGAQARRMAALMRDLPAPAGQFDVLHLDHAAPEQPDAALATGGAPVLLWEQALDASVGAAATAARDRLRASLPMGTPVVRFPTLGFPSLWPFEGQDPRLNRAGDAAQYAGGIRYPFTDRIAQAVAAAPGAAALPDDALYDLYLERFTPELPRLDRRLAADRARLEWRDRHSDVAVAPFILANFRNRRLFANSRQPSGPLLGEVLRGLLAASADALGLDARAAQNGIDLLTRHRQDDAALEAPINPLVAGHFRLRYGREGERTTQAGTSWTFRDYIVGYMRWRAYAC</sequence>
<dbReference type="InterPro" id="IPR041307">
    <property type="entry name" value="WcbI"/>
</dbReference>
<name>A0ABV6JSH2_9PROT</name>
<dbReference type="Pfam" id="PF18588">
    <property type="entry name" value="WcbI"/>
    <property type="match status" value="1"/>
</dbReference>
<reference evidence="2 3" key="1">
    <citation type="submission" date="2024-09" db="EMBL/GenBank/DDBJ databases">
        <authorList>
            <person name="Sun Q."/>
            <person name="Mori K."/>
        </authorList>
    </citation>
    <scope>NUCLEOTIDE SEQUENCE [LARGE SCALE GENOMIC DNA]</scope>
    <source>
        <strain evidence="2 3">TBRC 5777</strain>
    </source>
</reference>
<keyword evidence="3" id="KW-1185">Reference proteome</keyword>